<organism evidence="1 2">
    <name type="scientific">Actinophytocola oryzae</name>
    <dbReference type="NCBI Taxonomy" id="502181"/>
    <lineage>
        <taxon>Bacteria</taxon>
        <taxon>Bacillati</taxon>
        <taxon>Actinomycetota</taxon>
        <taxon>Actinomycetes</taxon>
        <taxon>Pseudonocardiales</taxon>
        <taxon>Pseudonocardiaceae</taxon>
    </lineage>
</organism>
<sequence length="205" mass="22127">MRVWRAVAVALVHVLLTAAVVGAVVVWGFGDDPELAGQRVTVPDTDLRLPDNPERLVLVRPPGFLVMDSTTVKAGNSPDVLGDIESDVLSGAGVVAVKARVARDDGVSQGVWQMAVHDGADPRDAQRAIDALYEQGGWTRAYTAHDGVLLRTQTPSEGQPFTGYRAHYVLGPYLIRIEAYGTDKDRVDQAFATLATRQLTEWPPG</sequence>
<gene>
    <name evidence="1" type="ORF">CLV71_106238</name>
</gene>
<proteinExistence type="predicted"/>
<keyword evidence="2" id="KW-1185">Reference proteome</keyword>
<comment type="caution">
    <text evidence="1">The sequence shown here is derived from an EMBL/GenBank/DDBJ whole genome shotgun (WGS) entry which is preliminary data.</text>
</comment>
<evidence type="ECO:0008006" key="3">
    <source>
        <dbReference type="Google" id="ProtNLM"/>
    </source>
</evidence>
<protein>
    <recommendedName>
        <fullName evidence="3">Lipoprotein LpqN</fullName>
    </recommendedName>
</protein>
<dbReference type="AlphaFoldDB" id="A0A4R7VMP3"/>
<dbReference type="OrthoDB" id="3692386at2"/>
<dbReference type="EMBL" id="SOCP01000006">
    <property type="protein sequence ID" value="TDV50893.1"/>
    <property type="molecule type" value="Genomic_DNA"/>
</dbReference>
<dbReference type="Proteomes" id="UP000294927">
    <property type="component" value="Unassembled WGS sequence"/>
</dbReference>
<name>A0A4R7VMP3_9PSEU</name>
<accession>A0A4R7VMP3</accession>
<reference evidence="1 2" key="1">
    <citation type="submission" date="2019-03" db="EMBL/GenBank/DDBJ databases">
        <title>Genomic Encyclopedia of Archaeal and Bacterial Type Strains, Phase II (KMG-II): from individual species to whole genera.</title>
        <authorList>
            <person name="Goeker M."/>
        </authorList>
    </citation>
    <scope>NUCLEOTIDE SEQUENCE [LARGE SCALE GENOMIC DNA]</scope>
    <source>
        <strain evidence="1 2">DSM 45499</strain>
    </source>
</reference>
<evidence type="ECO:0000313" key="1">
    <source>
        <dbReference type="EMBL" id="TDV50893.1"/>
    </source>
</evidence>
<dbReference type="RefSeq" id="WP_133904114.1">
    <property type="nucleotide sequence ID" value="NZ_SOCP01000006.1"/>
</dbReference>
<evidence type="ECO:0000313" key="2">
    <source>
        <dbReference type="Proteomes" id="UP000294927"/>
    </source>
</evidence>